<evidence type="ECO:0000256" key="9">
    <source>
        <dbReference type="ARBA" id="ARBA00023065"/>
    </source>
</evidence>
<evidence type="ECO:0000256" key="12">
    <source>
        <dbReference type="ARBA" id="ARBA00034430"/>
    </source>
</evidence>
<evidence type="ECO:0000256" key="4">
    <source>
        <dbReference type="ARBA" id="ARBA00022538"/>
    </source>
</evidence>
<feature type="transmembrane region" description="Helical" evidence="13">
    <location>
        <begin position="190"/>
        <end position="208"/>
    </location>
</feature>
<keyword evidence="8 13" id="KW-1133">Transmembrane helix</keyword>
<dbReference type="KEGG" id="mgik:GO620_012835"/>
<dbReference type="InterPro" id="IPR010617">
    <property type="entry name" value="TMEM175-like"/>
</dbReference>
<keyword evidence="7" id="KW-0630">Potassium</keyword>
<dbReference type="AlphaFoldDB" id="A0A7T7F966"/>
<keyword evidence="11" id="KW-0407">Ion channel</keyword>
<dbReference type="PANTHER" id="PTHR31462:SF5">
    <property type="entry name" value="ENDOSOMAL_LYSOSOMAL PROTON CHANNEL TMEM175"/>
    <property type="match status" value="1"/>
</dbReference>
<dbReference type="GO" id="GO:0016020">
    <property type="term" value="C:membrane"/>
    <property type="evidence" value="ECO:0007669"/>
    <property type="project" value="UniProtKB-SubCell"/>
</dbReference>
<feature type="transmembrane region" description="Helical" evidence="13">
    <location>
        <begin position="62"/>
        <end position="86"/>
    </location>
</feature>
<comment type="catalytic activity">
    <reaction evidence="12">
        <text>K(+)(in) = K(+)(out)</text>
        <dbReference type="Rhea" id="RHEA:29463"/>
        <dbReference type="ChEBI" id="CHEBI:29103"/>
    </reaction>
</comment>
<dbReference type="GO" id="GO:0015252">
    <property type="term" value="F:proton channel activity"/>
    <property type="evidence" value="ECO:0007669"/>
    <property type="project" value="InterPro"/>
</dbReference>
<dbReference type="Pfam" id="PF06736">
    <property type="entry name" value="TMEM175"/>
    <property type="match status" value="1"/>
</dbReference>
<name>A0A7T7F966_9SPHI</name>
<sequence>MEILLLVMEMQQKKPLELERLIFFSDAIVAIAITLLAFNLKLDVPAGKPLTFADLMRPWETYLTFVLSFLNIAGFWQTHHTIFVFIRKIDRKMVVLNLVWLFFIVILPFTTSVIGSHFGSIPAVFLYCSNVFMLSLMQKFIWDYGNDETADKAYQADQKLEHIDTMFTLHLLNGVVAIACSFFYPVTAFILLFFKIPLFVAASFYIAGIRRQQKRAGKVS</sequence>
<evidence type="ECO:0000256" key="6">
    <source>
        <dbReference type="ARBA" id="ARBA00022826"/>
    </source>
</evidence>
<proteinExistence type="inferred from homology"/>
<keyword evidence="9" id="KW-0406">Ion transport</keyword>
<keyword evidence="4" id="KW-0633">Potassium transport</keyword>
<gene>
    <name evidence="14" type="ORF">GO620_012835</name>
</gene>
<dbReference type="Proteomes" id="UP000429232">
    <property type="component" value="Chromosome"/>
</dbReference>
<organism evidence="14 15">
    <name type="scientific">Mucilaginibacter ginkgonis</name>
    <dbReference type="NCBI Taxonomy" id="2682091"/>
    <lineage>
        <taxon>Bacteria</taxon>
        <taxon>Pseudomonadati</taxon>
        <taxon>Bacteroidota</taxon>
        <taxon>Sphingobacteriia</taxon>
        <taxon>Sphingobacteriales</taxon>
        <taxon>Sphingobacteriaceae</taxon>
        <taxon>Mucilaginibacter</taxon>
    </lineage>
</organism>
<evidence type="ECO:0000256" key="7">
    <source>
        <dbReference type="ARBA" id="ARBA00022958"/>
    </source>
</evidence>
<reference evidence="14 15" key="1">
    <citation type="submission" date="2020-12" db="EMBL/GenBank/DDBJ databases">
        <title>HMF7856_wgs.fasta genome submission.</title>
        <authorList>
            <person name="Kang H."/>
            <person name="Kim H."/>
            <person name="Joh K."/>
        </authorList>
    </citation>
    <scope>NUCLEOTIDE SEQUENCE [LARGE SCALE GENOMIC DNA]</scope>
    <source>
        <strain evidence="14 15">HMF7856</strain>
    </source>
</reference>
<evidence type="ECO:0000256" key="11">
    <source>
        <dbReference type="ARBA" id="ARBA00023303"/>
    </source>
</evidence>
<evidence type="ECO:0000313" key="15">
    <source>
        <dbReference type="Proteomes" id="UP000429232"/>
    </source>
</evidence>
<feature type="transmembrane region" description="Helical" evidence="13">
    <location>
        <begin position="21"/>
        <end position="42"/>
    </location>
</feature>
<evidence type="ECO:0000256" key="8">
    <source>
        <dbReference type="ARBA" id="ARBA00022989"/>
    </source>
</evidence>
<evidence type="ECO:0000256" key="1">
    <source>
        <dbReference type="ARBA" id="ARBA00004141"/>
    </source>
</evidence>
<keyword evidence="15" id="KW-1185">Reference proteome</keyword>
<evidence type="ECO:0000256" key="13">
    <source>
        <dbReference type="SAM" id="Phobius"/>
    </source>
</evidence>
<accession>A0A7T7F966</accession>
<dbReference type="PANTHER" id="PTHR31462">
    <property type="entry name" value="ENDOSOMAL/LYSOSOMAL POTASSIUM CHANNEL TMEM175"/>
    <property type="match status" value="1"/>
</dbReference>
<feature type="transmembrane region" description="Helical" evidence="13">
    <location>
        <begin position="163"/>
        <end position="184"/>
    </location>
</feature>
<dbReference type="GO" id="GO:0005267">
    <property type="term" value="F:potassium channel activity"/>
    <property type="evidence" value="ECO:0007669"/>
    <property type="project" value="UniProtKB-KW"/>
</dbReference>
<keyword evidence="6" id="KW-0631">Potassium channel</keyword>
<evidence type="ECO:0000256" key="10">
    <source>
        <dbReference type="ARBA" id="ARBA00023136"/>
    </source>
</evidence>
<feature type="transmembrane region" description="Helical" evidence="13">
    <location>
        <begin position="98"/>
        <end position="118"/>
    </location>
</feature>
<keyword evidence="3" id="KW-0813">Transport</keyword>
<evidence type="ECO:0000256" key="3">
    <source>
        <dbReference type="ARBA" id="ARBA00022448"/>
    </source>
</evidence>
<evidence type="ECO:0000256" key="2">
    <source>
        <dbReference type="ARBA" id="ARBA00006920"/>
    </source>
</evidence>
<comment type="subcellular location">
    <subcellularLocation>
        <location evidence="1">Membrane</location>
        <topology evidence="1">Multi-pass membrane protein</topology>
    </subcellularLocation>
</comment>
<keyword evidence="10 13" id="KW-0472">Membrane</keyword>
<keyword evidence="5 13" id="KW-0812">Transmembrane</keyword>
<comment type="similarity">
    <text evidence="2">Belongs to the TMEM175 family.</text>
</comment>
<feature type="transmembrane region" description="Helical" evidence="13">
    <location>
        <begin position="124"/>
        <end position="142"/>
    </location>
</feature>
<dbReference type="RefSeq" id="WP_198173626.1">
    <property type="nucleotide sequence ID" value="NZ_CP066775.1"/>
</dbReference>
<dbReference type="EMBL" id="CP066775">
    <property type="protein sequence ID" value="QQL49057.1"/>
    <property type="molecule type" value="Genomic_DNA"/>
</dbReference>
<evidence type="ECO:0000256" key="5">
    <source>
        <dbReference type="ARBA" id="ARBA00022692"/>
    </source>
</evidence>
<evidence type="ECO:0000313" key="14">
    <source>
        <dbReference type="EMBL" id="QQL49057.1"/>
    </source>
</evidence>
<protein>
    <submittedName>
        <fullName evidence="14">DUF1211 domain-containing protein</fullName>
    </submittedName>
</protein>